<keyword evidence="1" id="KW-0547">Nucleotide-binding</keyword>
<evidence type="ECO:0000256" key="4">
    <source>
        <dbReference type="ARBA" id="ARBA00025764"/>
    </source>
</evidence>
<dbReference type="InterPro" id="IPR036265">
    <property type="entry name" value="HIT-like_sf"/>
</dbReference>
<evidence type="ECO:0000313" key="12">
    <source>
        <dbReference type="EMBL" id="KAI5606615.1"/>
    </source>
</evidence>
<dbReference type="GO" id="GO:0016787">
    <property type="term" value="F:hydrolase activity"/>
    <property type="evidence" value="ECO:0007669"/>
    <property type="project" value="UniProtKB-KW"/>
</dbReference>
<comment type="caution">
    <text evidence="12">The sequence shown here is derived from an EMBL/GenBank/DDBJ whole genome shotgun (WGS) entry which is preliminary data.</text>
</comment>
<sequence>MASGETTDGESVQQELNDSYDKKCIFCKIVNGEIDTELLHSDEDTSCFRDIKPGAPHHYLVVPTKHIGNCKSLRKEHIPLVEKLVEAGKEILQKNNITDLNDVRFGFHWPPFHSVEHLHLHVLAPASQMGLISRFIYRLDSYWFITEPSFASDSSSPLGNTTNADTRTSTSEEQYLFKSEKRSFSPLGESSIFGLESSSIIDDPLQSTFSQASNQRPRKKRSRQSLNNSANDESSNLLRTIGRTLEKLAHQEEHNDAIAAYCKNFEHRMRTLPPHLLPHFQHEVDNCLYKYSVGPLNIKTED</sequence>
<evidence type="ECO:0000256" key="5">
    <source>
        <dbReference type="ARBA" id="ARBA00039802"/>
    </source>
</evidence>
<comment type="catalytic activity">
    <reaction evidence="3">
        <text>adenosine 5'-phosphoramidate + H2O = NH4(+) + AMP</text>
        <dbReference type="Rhea" id="RHEA:67916"/>
        <dbReference type="ChEBI" id="CHEBI:15377"/>
        <dbReference type="ChEBI" id="CHEBI:28938"/>
        <dbReference type="ChEBI" id="CHEBI:57890"/>
        <dbReference type="ChEBI" id="CHEBI:456215"/>
    </reaction>
</comment>
<feature type="domain" description="HIT" evidence="11">
    <location>
        <begin position="25"/>
        <end position="134"/>
    </location>
</feature>
<evidence type="ECO:0000256" key="1">
    <source>
        <dbReference type="ARBA" id="ARBA00022741"/>
    </source>
</evidence>
<reference evidence="12" key="1">
    <citation type="submission" date="2018-07" db="EMBL/GenBank/DDBJ databases">
        <title>Comparative genomics of catfishes provides insights into carnivory and benthic adaptation.</title>
        <authorList>
            <person name="Zhang Y."/>
            <person name="Wang D."/>
            <person name="Peng Z."/>
            <person name="Zheng S."/>
            <person name="Shao F."/>
            <person name="Tao W."/>
        </authorList>
    </citation>
    <scope>NUCLEOTIDE SEQUENCE</scope>
    <source>
        <strain evidence="12">Chongqing</strain>
    </source>
</reference>
<proteinExistence type="inferred from homology"/>
<accession>A0AAD4ZZU1</accession>
<keyword evidence="2" id="KW-0378">Hydrolase</keyword>
<dbReference type="PROSITE" id="PS51084">
    <property type="entry name" value="HIT_2"/>
    <property type="match status" value="1"/>
</dbReference>
<dbReference type="PANTHER" id="PTHR12486:SF5">
    <property type="entry name" value="ADENOSINE 5'-MONOPHOSPHORAMIDASE HINT3"/>
    <property type="match status" value="1"/>
</dbReference>
<dbReference type="Gene3D" id="3.30.428.10">
    <property type="entry name" value="HIT-like"/>
    <property type="match status" value="1"/>
</dbReference>
<evidence type="ECO:0000256" key="8">
    <source>
        <dbReference type="PIRSR" id="PIRSR601310-3"/>
    </source>
</evidence>
<evidence type="ECO:0000256" key="9">
    <source>
        <dbReference type="PROSITE-ProRule" id="PRU00464"/>
    </source>
</evidence>
<evidence type="ECO:0000256" key="2">
    <source>
        <dbReference type="ARBA" id="ARBA00022801"/>
    </source>
</evidence>
<dbReference type="SUPFAM" id="SSF54197">
    <property type="entry name" value="HIT-like"/>
    <property type="match status" value="1"/>
</dbReference>
<dbReference type="Pfam" id="PF11969">
    <property type="entry name" value="DcpS_C"/>
    <property type="match status" value="1"/>
</dbReference>
<name>A0AAD4ZZU1_SILAS</name>
<dbReference type="AlphaFoldDB" id="A0AAD4ZZU1"/>
<evidence type="ECO:0000256" key="3">
    <source>
        <dbReference type="ARBA" id="ARBA00024472"/>
    </source>
</evidence>
<dbReference type="GO" id="GO:0000166">
    <property type="term" value="F:nucleotide binding"/>
    <property type="evidence" value="ECO:0007669"/>
    <property type="project" value="UniProtKB-KW"/>
</dbReference>
<evidence type="ECO:0000313" key="13">
    <source>
        <dbReference type="Proteomes" id="UP001205998"/>
    </source>
</evidence>
<protein>
    <recommendedName>
        <fullName evidence="5">Adenosine 5'-monophosphoramidase HINT3</fullName>
    </recommendedName>
    <alternativeName>
        <fullName evidence="6">Histidine triad nucleotide-binding protein 3</fullName>
    </alternativeName>
</protein>
<feature type="region of interest" description="Disordered" evidence="10">
    <location>
        <begin position="151"/>
        <end position="172"/>
    </location>
</feature>
<evidence type="ECO:0000256" key="7">
    <source>
        <dbReference type="PIRSR" id="PIRSR601310-1"/>
    </source>
</evidence>
<dbReference type="Proteomes" id="UP001205998">
    <property type="component" value="Unassembled WGS sequence"/>
</dbReference>
<dbReference type="PANTHER" id="PTHR12486">
    <property type="entry name" value="APRATAXIN-RELATED"/>
    <property type="match status" value="1"/>
</dbReference>
<gene>
    <name evidence="12" type="ORF">C0J50_2114</name>
</gene>
<dbReference type="EMBL" id="MU598598">
    <property type="protein sequence ID" value="KAI5606615.1"/>
    <property type="molecule type" value="Genomic_DNA"/>
</dbReference>
<feature type="active site" description="Tele-AMP-histidine intermediate" evidence="7">
    <location>
        <position position="119"/>
    </location>
</feature>
<evidence type="ECO:0000256" key="10">
    <source>
        <dbReference type="SAM" id="MobiDB-lite"/>
    </source>
</evidence>
<dbReference type="InterPro" id="IPR001310">
    <property type="entry name" value="Histidine_triad_HIT"/>
</dbReference>
<dbReference type="PRINTS" id="PR00332">
    <property type="entry name" value="HISTRIAD"/>
</dbReference>
<feature type="compositionally biased region" description="Polar residues" evidence="10">
    <location>
        <begin position="224"/>
        <end position="238"/>
    </location>
</feature>
<comment type="similarity">
    <text evidence="4">Belongs to the HINT family.</text>
</comment>
<evidence type="ECO:0000256" key="6">
    <source>
        <dbReference type="ARBA" id="ARBA00042361"/>
    </source>
</evidence>
<organism evidence="12 13">
    <name type="scientific">Silurus asotus</name>
    <name type="common">Amur catfish</name>
    <name type="synonym">Parasilurus asotus</name>
    <dbReference type="NCBI Taxonomy" id="30991"/>
    <lineage>
        <taxon>Eukaryota</taxon>
        <taxon>Metazoa</taxon>
        <taxon>Chordata</taxon>
        <taxon>Craniata</taxon>
        <taxon>Vertebrata</taxon>
        <taxon>Euteleostomi</taxon>
        <taxon>Actinopterygii</taxon>
        <taxon>Neopterygii</taxon>
        <taxon>Teleostei</taxon>
        <taxon>Ostariophysi</taxon>
        <taxon>Siluriformes</taxon>
        <taxon>Siluridae</taxon>
        <taxon>Silurus</taxon>
    </lineage>
</organism>
<evidence type="ECO:0000259" key="11">
    <source>
        <dbReference type="PROSITE" id="PS51084"/>
    </source>
</evidence>
<feature type="short sequence motif" description="Histidine triad motif" evidence="8 9">
    <location>
        <begin position="117"/>
        <end position="121"/>
    </location>
</feature>
<dbReference type="InterPro" id="IPR011146">
    <property type="entry name" value="HIT-like"/>
</dbReference>
<keyword evidence="13" id="KW-1185">Reference proteome</keyword>
<feature type="region of interest" description="Disordered" evidence="10">
    <location>
        <begin position="208"/>
        <end position="238"/>
    </location>
</feature>